<organism evidence="2 3">
    <name type="scientific">Anncaliia algerae PRA339</name>
    <dbReference type="NCBI Taxonomy" id="1288291"/>
    <lineage>
        <taxon>Eukaryota</taxon>
        <taxon>Fungi</taxon>
        <taxon>Fungi incertae sedis</taxon>
        <taxon>Microsporidia</taxon>
        <taxon>Tubulinosematoidea</taxon>
        <taxon>Tubulinosematidae</taxon>
        <taxon>Anncaliia</taxon>
    </lineage>
</organism>
<dbReference type="GO" id="GO:0005975">
    <property type="term" value="P:carbohydrate metabolic process"/>
    <property type="evidence" value="ECO:0007669"/>
    <property type="project" value="InterPro"/>
</dbReference>
<proteinExistence type="predicted"/>
<sequence length="362" mass="41946">MHTFIKLMTLFSSMKKAHAFQGIRFRFENGLATISYDEGPSEYTYSLAERTCYYQIPLTFHFQPSKVDGDIVSFVINYGHTVGIYYEELTEDIIDVKEFIDQQRETFIKKTGLVPILARLPDSYSDDHIKYCTELGQIVTVPNLDSNDFEMPTYFTESLYKKILSSDPSNVSLSICLRDRFYNSVNCIEELIDTLEYAGYCVVDMSVFLNIEEIEMEKDFDDHKDKDNDQKENITEEEIIKTQEEKRNETENIKKADATKESENNKNVKNKVFEKTDSIKNPNSNVTNKPNLSKIKNVNLKERRNVNGERNTEIKMSSINDDILDKQLNNDLSKEINSCDSLDNLKNILYSIGLIILTYNIE</sequence>
<dbReference type="AlphaFoldDB" id="A0A059F2T9"/>
<keyword evidence="3" id="KW-1185">Reference proteome</keyword>
<evidence type="ECO:0000313" key="2">
    <source>
        <dbReference type="EMBL" id="KCZ81422.1"/>
    </source>
</evidence>
<dbReference type="Proteomes" id="UP000030655">
    <property type="component" value="Unassembled WGS sequence"/>
</dbReference>
<evidence type="ECO:0000313" key="3">
    <source>
        <dbReference type="Proteomes" id="UP000030655"/>
    </source>
</evidence>
<dbReference type="EMBL" id="KK365143">
    <property type="protein sequence ID" value="KCZ81422.1"/>
    <property type="molecule type" value="Genomic_DNA"/>
</dbReference>
<evidence type="ECO:0008006" key="4">
    <source>
        <dbReference type="Google" id="ProtNLM"/>
    </source>
</evidence>
<accession>A0A059F2T9</accession>
<dbReference type="VEuPathDB" id="MicrosporidiaDB:H312_01177"/>
<dbReference type="InterPro" id="IPR011330">
    <property type="entry name" value="Glyco_hydro/deAcase_b/a-brl"/>
</dbReference>
<protein>
    <recommendedName>
        <fullName evidence="4">NodB homology domain-containing protein</fullName>
    </recommendedName>
</protein>
<evidence type="ECO:0000256" key="1">
    <source>
        <dbReference type="SAM" id="Coils"/>
    </source>
</evidence>
<name>A0A059F2T9_9MICR</name>
<reference evidence="3" key="1">
    <citation type="submission" date="2013-02" db="EMBL/GenBank/DDBJ databases">
        <authorList>
            <consortium name="The Broad Institute Genome Sequencing Platform"/>
            <person name="Cuomo C."/>
            <person name="Becnel J."/>
            <person name="Sanscrainte N."/>
            <person name="Walker B."/>
            <person name="Young S.K."/>
            <person name="Zeng Q."/>
            <person name="Gargeya S."/>
            <person name="Fitzgerald M."/>
            <person name="Haas B."/>
            <person name="Abouelleil A."/>
            <person name="Alvarado L."/>
            <person name="Arachchi H.M."/>
            <person name="Berlin A.M."/>
            <person name="Chapman S.B."/>
            <person name="Dewar J."/>
            <person name="Goldberg J."/>
            <person name="Griggs A."/>
            <person name="Gujja S."/>
            <person name="Hansen M."/>
            <person name="Howarth C."/>
            <person name="Imamovic A."/>
            <person name="Larimer J."/>
            <person name="McCowan C."/>
            <person name="Murphy C."/>
            <person name="Neiman D."/>
            <person name="Pearson M."/>
            <person name="Priest M."/>
            <person name="Roberts A."/>
            <person name="Saif S."/>
            <person name="Shea T."/>
            <person name="Sisk P."/>
            <person name="Sykes S."/>
            <person name="Wortman J."/>
            <person name="Nusbaum C."/>
            <person name="Birren B."/>
        </authorList>
    </citation>
    <scope>NUCLEOTIDE SEQUENCE [LARGE SCALE GENOMIC DNA]</scope>
    <source>
        <strain evidence="3">PRA339</strain>
    </source>
</reference>
<keyword evidence="1" id="KW-0175">Coiled coil</keyword>
<dbReference type="HOGENOM" id="CLU_764987_0_0_1"/>
<dbReference type="SUPFAM" id="SSF88713">
    <property type="entry name" value="Glycoside hydrolase/deacetylase"/>
    <property type="match status" value="1"/>
</dbReference>
<dbReference type="Gene3D" id="3.20.20.370">
    <property type="entry name" value="Glycoside hydrolase/deacetylase"/>
    <property type="match status" value="1"/>
</dbReference>
<dbReference type="OrthoDB" id="407355at2759"/>
<reference evidence="2 3" key="2">
    <citation type="submission" date="2014-03" db="EMBL/GenBank/DDBJ databases">
        <title>The Genome Sequence of Anncaliia algerae insect isolate PRA339.</title>
        <authorList>
            <consortium name="The Broad Institute Genome Sequencing Platform"/>
            <consortium name="The Broad Institute Genome Sequencing Center for Infectious Disease"/>
            <person name="Cuomo C."/>
            <person name="Becnel J."/>
            <person name="Sanscrainte N."/>
            <person name="Walker B."/>
            <person name="Young S.K."/>
            <person name="Zeng Q."/>
            <person name="Gargeya S."/>
            <person name="Fitzgerald M."/>
            <person name="Haas B."/>
            <person name="Abouelleil A."/>
            <person name="Alvarado L."/>
            <person name="Arachchi H.M."/>
            <person name="Berlin A.M."/>
            <person name="Chapman S.B."/>
            <person name="Dewar J."/>
            <person name="Goldberg J."/>
            <person name="Griggs A."/>
            <person name="Gujja S."/>
            <person name="Hansen M."/>
            <person name="Howarth C."/>
            <person name="Imamovic A."/>
            <person name="Larimer J."/>
            <person name="McCowan C."/>
            <person name="Murphy C."/>
            <person name="Neiman D."/>
            <person name="Pearson M."/>
            <person name="Priest M."/>
            <person name="Roberts A."/>
            <person name="Saif S."/>
            <person name="Shea T."/>
            <person name="Sisk P."/>
            <person name="Sykes S."/>
            <person name="Wortman J."/>
            <person name="Nusbaum C."/>
            <person name="Birren B."/>
        </authorList>
    </citation>
    <scope>NUCLEOTIDE SEQUENCE [LARGE SCALE GENOMIC DNA]</scope>
    <source>
        <strain evidence="2 3">PRA339</strain>
    </source>
</reference>
<feature type="coiled-coil region" evidence="1">
    <location>
        <begin position="239"/>
        <end position="266"/>
    </location>
</feature>
<gene>
    <name evidence="2" type="ORF">H312_01177</name>
</gene>